<dbReference type="InterPro" id="IPR011701">
    <property type="entry name" value="MFS"/>
</dbReference>
<evidence type="ECO:0000256" key="1">
    <source>
        <dbReference type="ARBA" id="ARBA00004141"/>
    </source>
</evidence>
<reference evidence="7 8" key="1">
    <citation type="journal article" date="2022" name="Allergy">
        <title>Genome assembly and annotation of Periplaneta americana reveal a comprehensive cockroach allergen profile.</title>
        <authorList>
            <person name="Wang L."/>
            <person name="Xiong Q."/>
            <person name="Saelim N."/>
            <person name="Wang L."/>
            <person name="Nong W."/>
            <person name="Wan A.T."/>
            <person name="Shi M."/>
            <person name="Liu X."/>
            <person name="Cao Q."/>
            <person name="Hui J.H.L."/>
            <person name="Sookrung N."/>
            <person name="Leung T.F."/>
            <person name="Tungtrongchitr A."/>
            <person name="Tsui S.K.W."/>
        </authorList>
    </citation>
    <scope>NUCLEOTIDE SEQUENCE [LARGE SCALE GENOMIC DNA]</scope>
    <source>
        <strain evidence="7">PWHHKU_190912</strain>
    </source>
</reference>
<comment type="caution">
    <text evidence="7">The sequence shown here is derived from an EMBL/GenBank/DDBJ whole genome shotgun (WGS) entry which is preliminary data.</text>
</comment>
<protein>
    <submittedName>
        <fullName evidence="7">Uncharacterized protein</fullName>
    </submittedName>
</protein>
<keyword evidence="5" id="KW-0175">Coiled coil</keyword>
<dbReference type="EMBL" id="JAJSOF020000013">
    <property type="protein sequence ID" value="KAJ4443679.1"/>
    <property type="molecule type" value="Genomic_DNA"/>
</dbReference>
<feature type="transmembrane region" description="Helical" evidence="6">
    <location>
        <begin position="162"/>
        <end position="184"/>
    </location>
</feature>
<dbReference type="Gene3D" id="1.20.1250.20">
    <property type="entry name" value="MFS general substrate transporter like domains"/>
    <property type="match status" value="1"/>
</dbReference>
<dbReference type="PANTHER" id="PTHR11662:SF411">
    <property type="entry name" value="GH05102P"/>
    <property type="match status" value="1"/>
</dbReference>
<dbReference type="Proteomes" id="UP001148838">
    <property type="component" value="Unassembled WGS sequence"/>
</dbReference>
<keyword evidence="3 6" id="KW-1133">Transmembrane helix</keyword>
<evidence type="ECO:0000256" key="3">
    <source>
        <dbReference type="ARBA" id="ARBA00022989"/>
    </source>
</evidence>
<dbReference type="Pfam" id="PF07690">
    <property type="entry name" value="MFS_1"/>
    <property type="match status" value="2"/>
</dbReference>
<accession>A0ABQ8TB05</accession>
<proteinExistence type="predicted"/>
<feature type="transmembrane region" description="Helical" evidence="6">
    <location>
        <begin position="222"/>
        <end position="243"/>
    </location>
</feature>
<evidence type="ECO:0000256" key="6">
    <source>
        <dbReference type="SAM" id="Phobius"/>
    </source>
</evidence>
<evidence type="ECO:0000256" key="2">
    <source>
        <dbReference type="ARBA" id="ARBA00022692"/>
    </source>
</evidence>
<evidence type="ECO:0000313" key="8">
    <source>
        <dbReference type="Proteomes" id="UP001148838"/>
    </source>
</evidence>
<comment type="subcellular location">
    <subcellularLocation>
        <location evidence="1">Membrane</location>
        <topology evidence="1">Multi-pass membrane protein</topology>
    </subcellularLocation>
</comment>
<evidence type="ECO:0000313" key="7">
    <source>
        <dbReference type="EMBL" id="KAJ4443679.1"/>
    </source>
</evidence>
<gene>
    <name evidence="7" type="ORF">ANN_05354</name>
</gene>
<evidence type="ECO:0000256" key="4">
    <source>
        <dbReference type="ARBA" id="ARBA00023136"/>
    </source>
</evidence>
<name>A0ABQ8TB05_PERAM</name>
<dbReference type="PANTHER" id="PTHR11662">
    <property type="entry name" value="SOLUTE CARRIER FAMILY 17"/>
    <property type="match status" value="1"/>
</dbReference>
<dbReference type="InterPro" id="IPR036259">
    <property type="entry name" value="MFS_trans_sf"/>
</dbReference>
<organism evidence="7 8">
    <name type="scientific">Periplaneta americana</name>
    <name type="common">American cockroach</name>
    <name type="synonym">Blatta americana</name>
    <dbReference type="NCBI Taxonomy" id="6978"/>
    <lineage>
        <taxon>Eukaryota</taxon>
        <taxon>Metazoa</taxon>
        <taxon>Ecdysozoa</taxon>
        <taxon>Arthropoda</taxon>
        <taxon>Hexapoda</taxon>
        <taxon>Insecta</taxon>
        <taxon>Pterygota</taxon>
        <taxon>Neoptera</taxon>
        <taxon>Polyneoptera</taxon>
        <taxon>Dictyoptera</taxon>
        <taxon>Blattodea</taxon>
        <taxon>Blattoidea</taxon>
        <taxon>Blattidae</taxon>
        <taxon>Blattinae</taxon>
        <taxon>Periplaneta</taxon>
    </lineage>
</organism>
<keyword evidence="2 6" id="KW-0812">Transmembrane</keyword>
<dbReference type="InterPro" id="IPR050382">
    <property type="entry name" value="MFS_Na/Anion_cotransporter"/>
</dbReference>
<keyword evidence="4 6" id="KW-0472">Membrane</keyword>
<sequence>MRLVIARCGRGFAIDYLAFTLRLGKTSENPNQSLMLAGSEFQSLGRAIVKEDEYEEVRWDGIVSIVSWRERVFRLWWEERRDSSETGLETISEYSIPDGVRFEWDEYEQNMILGCFFWGYVLTELPGGRLAEIIGGHRVFGYSMLSASVLTLLTPLSAQIGYVAVVVLRVLLGLMLVSKLTTCYRRYLTTLNLHPVRSASSLGAAITMPVCGYLIASLGWESVFYVTGVVGLLWSIAWFFLVFDSPAQHPRITDEERRYIENSIGSATSHKSPVVKELQFLKEMEEKEKEKQKNNLKQVVIEKYRFKHQQQFPKSCINNTATNINNTNINITNTNINNTNTTNSNNNNTG</sequence>
<dbReference type="SUPFAM" id="SSF103473">
    <property type="entry name" value="MFS general substrate transporter"/>
    <property type="match status" value="1"/>
</dbReference>
<feature type="coiled-coil region" evidence="5">
    <location>
        <begin position="275"/>
        <end position="302"/>
    </location>
</feature>
<feature type="transmembrane region" description="Helical" evidence="6">
    <location>
        <begin position="196"/>
        <end position="216"/>
    </location>
</feature>
<evidence type="ECO:0000256" key="5">
    <source>
        <dbReference type="SAM" id="Coils"/>
    </source>
</evidence>
<keyword evidence="8" id="KW-1185">Reference proteome</keyword>